<proteinExistence type="predicted"/>
<dbReference type="Proteomes" id="UP000007947">
    <property type="component" value="Chromosome"/>
</dbReference>
<dbReference type="KEGG" id="mph:MLP_25860"/>
<organism evidence="3 4">
    <name type="scientific">Microlunatus phosphovorus (strain ATCC 700054 / DSM 10555 / JCM 9379 / NBRC 101784 / NCIMB 13414 / VKM Ac-1990 / NM-1)</name>
    <dbReference type="NCBI Taxonomy" id="1032480"/>
    <lineage>
        <taxon>Bacteria</taxon>
        <taxon>Bacillati</taxon>
        <taxon>Actinomycetota</taxon>
        <taxon>Actinomycetes</taxon>
        <taxon>Propionibacteriales</taxon>
        <taxon>Propionibacteriaceae</taxon>
        <taxon>Microlunatus</taxon>
    </lineage>
</organism>
<evidence type="ECO:0000313" key="3">
    <source>
        <dbReference type="EMBL" id="BAK35600.1"/>
    </source>
</evidence>
<evidence type="ECO:0000313" key="4">
    <source>
        <dbReference type="Proteomes" id="UP000007947"/>
    </source>
</evidence>
<feature type="domain" description="Endonuclease/exonuclease/phosphatase" evidence="2">
    <location>
        <begin position="175"/>
        <end position="469"/>
    </location>
</feature>
<dbReference type="eggNOG" id="COG2374">
    <property type="taxonomic scope" value="Bacteria"/>
</dbReference>
<evidence type="ECO:0000259" key="2">
    <source>
        <dbReference type="Pfam" id="PF03372"/>
    </source>
</evidence>
<dbReference type="GO" id="GO:0003824">
    <property type="term" value="F:catalytic activity"/>
    <property type="evidence" value="ECO:0007669"/>
    <property type="project" value="InterPro"/>
</dbReference>
<dbReference type="OrthoDB" id="9793162at2"/>
<dbReference type="HOGENOM" id="CLU_586374_0_0_11"/>
<evidence type="ECO:0000256" key="1">
    <source>
        <dbReference type="SAM" id="SignalP"/>
    </source>
</evidence>
<dbReference type="Gene3D" id="3.60.10.10">
    <property type="entry name" value="Endonuclease/exonuclease/phosphatase"/>
    <property type="match status" value="1"/>
</dbReference>
<accession>F5XGW8</accession>
<dbReference type="SUPFAM" id="SSF56219">
    <property type="entry name" value="DNase I-like"/>
    <property type="match status" value="1"/>
</dbReference>
<dbReference type="Pfam" id="PF03372">
    <property type="entry name" value="Exo_endo_phos"/>
    <property type="match status" value="1"/>
</dbReference>
<sequence>MRFLRLVALSAALLLVAGLLSNPSVAEAASKKPSAVTKVTATPGAGPGTVTFRWKSAGKRTDYFVLETALSSFSKSAKSSLPKSGRHARKFKISAKSRSWTMSAAQAKSAGAPLGSANYLYYRFTAVNKVGKKTYTKAYPKLQIVMPKEPVAGSKSAKSSNASSTTSKGTGVRVATFNLLTAQLGKGSRSWLNRVDDVATDILSTGAGVVLLQETSPGRADGVNAPIGNVGRQTTTLVDQLKKQGGSKYDYTMVRTTSYVNWNLPSGTQGTRILYDNKRFKLLSDCPEYTGKDSYHSSCSFALPILSGDSESKRRRGNYALLQDRSTGQQFWAVSAHLDERHSSNKKTGARYDQLRGNQARSIVTLVNKVNTKNYPVVLGADINTWQNDRSGYSGHDALVAGGFYDTKASASRTNVAYTTVNEFKTRLTKHSSGLGSHLDVVMVKGGRGSADRWVNLMKNPDATRASDHNLVYADITI</sequence>
<protein>
    <recommendedName>
        <fullName evidence="2">Endonuclease/exonuclease/phosphatase domain-containing protein</fullName>
    </recommendedName>
</protein>
<dbReference type="InterPro" id="IPR036691">
    <property type="entry name" value="Endo/exonu/phosph_ase_sf"/>
</dbReference>
<gene>
    <name evidence="3" type="ordered locus">MLP_25860</name>
</gene>
<dbReference type="InterPro" id="IPR005135">
    <property type="entry name" value="Endo/exonuclease/phosphatase"/>
</dbReference>
<name>F5XGW8_MICPN</name>
<dbReference type="EMBL" id="AP012204">
    <property type="protein sequence ID" value="BAK35600.1"/>
    <property type="molecule type" value="Genomic_DNA"/>
</dbReference>
<reference evidence="3 4" key="1">
    <citation type="submission" date="2011-05" db="EMBL/GenBank/DDBJ databases">
        <title>Whole genome sequence of Microlunatus phosphovorus NM-1.</title>
        <authorList>
            <person name="Hosoyama A."/>
            <person name="Sasaki K."/>
            <person name="Harada T."/>
            <person name="Igarashi R."/>
            <person name="Kawakoshi A."/>
            <person name="Sasagawa M."/>
            <person name="Fukada J."/>
            <person name="Nakamura S."/>
            <person name="Katano Y."/>
            <person name="Hanada S."/>
            <person name="Kamagata Y."/>
            <person name="Nakamura N."/>
            <person name="Yamazaki S."/>
            <person name="Fujita N."/>
        </authorList>
    </citation>
    <scope>NUCLEOTIDE SEQUENCE [LARGE SCALE GENOMIC DNA]</scope>
    <source>
        <strain evidence="4">ATCC 700054 / DSM 10555 / JCM 9379 / NBRC 101784 / NCIMB 13414 / VKM Ac-1990 / NM-1</strain>
    </source>
</reference>
<feature type="chain" id="PRO_5003334448" description="Endonuclease/exonuclease/phosphatase domain-containing protein" evidence="1">
    <location>
        <begin position="29"/>
        <end position="478"/>
    </location>
</feature>
<keyword evidence="4" id="KW-1185">Reference proteome</keyword>
<dbReference type="AlphaFoldDB" id="F5XGW8"/>
<keyword evidence="1" id="KW-0732">Signal</keyword>
<feature type="signal peptide" evidence="1">
    <location>
        <begin position="1"/>
        <end position="28"/>
    </location>
</feature>
<dbReference type="RefSeq" id="WP_013863469.1">
    <property type="nucleotide sequence ID" value="NC_015635.1"/>
</dbReference>